<dbReference type="GO" id="GO:0006352">
    <property type="term" value="P:DNA-templated transcription initiation"/>
    <property type="evidence" value="ECO:0007669"/>
    <property type="project" value="InterPro"/>
</dbReference>
<feature type="domain" description="RNA polymerase sigma-70 region 2" evidence="5">
    <location>
        <begin position="31"/>
        <end position="95"/>
    </location>
</feature>
<keyword evidence="2" id="KW-0805">Transcription regulation</keyword>
<dbReference type="Pfam" id="PF08281">
    <property type="entry name" value="Sigma70_r4_2"/>
    <property type="match status" value="1"/>
</dbReference>
<evidence type="ECO:0000313" key="8">
    <source>
        <dbReference type="Proteomes" id="UP000635245"/>
    </source>
</evidence>
<name>A0A934V7V7_9PSEU</name>
<proteinExistence type="inferred from homology"/>
<evidence type="ECO:0000256" key="1">
    <source>
        <dbReference type="ARBA" id="ARBA00010641"/>
    </source>
</evidence>
<evidence type="ECO:0000256" key="3">
    <source>
        <dbReference type="ARBA" id="ARBA00023082"/>
    </source>
</evidence>
<dbReference type="InterPro" id="IPR014284">
    <property type="entry name" value="RNA_pol_sigma-70_dom"/>
</dbReference>
<dbReference type="Proteomes" id="UP000635245">
    <property type="component" value="Unassembled WGS sequence"/>
</dbReference>
<dbReference type="SUPFAM" id="SSF88659">
    <property type="entry name" value="Sigma3 and sigma4 domains of RNA polymerase sigma factors"/>
    <property type="match status" value="1"/>
</dbReference>
<dbReference type="InterPro" id="IPR007627">
    <property type="entry name" value="RNA_pol_sigma70_r2"/>
</dbReference>
<dbReference type="EMBL" id="JAENJH010000007">
    <property type="protein sequence ID" value="MBK1787645.1"/>
    <property type="molecule type" value="Genomic_DNA"/>
</dbReference>
<organism evidence="7 8">
    <name type="scientific">Prauserella cavernicola</name>
    <dbReference type="NCBI Taxonomy" id="2800127"/>
    <lineage>
        <taxon>Bacteria</taxon>
        <taxon>Bacillati</taxon>
        <taxon>Actinomycetota</taxon>
        <taxon>Actinomycetes</taxon>
        <taxon>Pseudonocardiales</taxon>
        <taxon>Pseudonocardiaceae</taxon>
        <taxon>Prauserella</taxon>
    </lineage>
</organism>
<evidence type="ECO:0000256" key="2">
    <source>
        <dbReference type="ARBA" id="ARBA00023015"/>
    </source>
</evidence>
<evidence type="ECO:0000259" key="5">
    <source>
        <dbReference type="Pfam" id="PF04542"/>
    </source>
</evidence>
<dbReference type="InterPro" id="IPR039425">
    <property type="entry name" value="RNA_pol_sigma-70-like"/>
</dbReference>
<keyword evidence="4" id="KW-0804">Transcription</keyword>
<gene>
    <name evidence="7" type="ORF">JHE00_25240</name>
</gene>
<dbReference type="GO" id="GO:0016987">
    <property type="term" value="F:sigma factor activity"/>
    <property type="evidence" value="ECO:0007669"/>
    <property type="project" value="UniProtKB-KW"/>
</dbReference>
<feature type="domain" description="RNA polymerase sigma factor 70 region 4 type 2" evidence="6">
    <location>
        <begin position="130"/>
        <end position="179"/>
    </location>
</feature>
<protein>
    <submittedName>
        <fullName evidence="7">Sigma-70 family RNA polymerase sigma factor</fullName>
    </submittedName>
</protein>
<dbReference type="NCBIfam" id="TIGR02937">
    <property type="entry name" value="sigma70-ECF"/>
    <property type="match status" value="1"/>
</dbReference>
<comment type="caution">
    <text evidence="7">The sequence shown here is derived from an EMBL/GenBank/DDBJ whole genome shotgun (WGS) entry which is preliminary data.</text>
</comment>
<dbReference type="InterPro" id="IPR013249">
    <property type="entry name" value="RNA_pol_sigma70_r4_t2"/>
</dbReference>
<accession>A0A934V7V7</accession>
<dbReference type="SUPFAM" id="SSF88946">
    <property type="entry name" value="Sigma2 domain of RNA polymerase sigma factors"/>
    <property type="match status" value="1"/>
</dbReference>
<evidence type="ECO:0000313" key="7">
    <source>
        <dbReference type="EMBL" id="MBK1787645.1"/>
    </source>
</evidence>
<dbReference type="AlphaFoldDB" id="A0A934V7V7"/>
<keyword evidence="8" id="KW-1185">Reference proteome</keyword>
<comment type="similarity">
    <text evidence="1">Belongs to the sigma-70 factor family. ECF subfamily.</text>
</comment>
<dbReference type="CDD" id="cd06171">
    <property type="entry name" value="Sigma70_r4"/>
    <property type="match status" value="1"/>
</dbReference>
<dbReference type="InterPro" id="IPR036388">
    <property type="entry name" value="WH-like_DNA-bd_sf"/>
</dbReference>
<sequence length="190" mass="21060">MSLSGHRDDDRTTELALAAGRGDRVAFEAWVRATQADVWRFLVHLNGRDTADDLTQETYLRAVSSLPRFAGRSSSRTWLLSIARRVVVDTIRRETARPRLAEQDWESVAEQAPSGRRGGVTGFEAAVDTQLLLDALDPERREALVLTQVLGYSYAEAAEICGCPVGTIRSRVARARDELLLVLREQGHAS</sequence>
<dbReference type="Gene3D" id="1.10.10.10">
    <property type="entry name" value="Winged helix-like DNA-binding domain superfamily/Winged helix DNA-binding domain"/>
    <property type="match status" value="1"/>
</dbReference>
<dbReference type="Gene3D" id="1.10.1740.10">
    <property type="match status" value="1"/>
</dbReference>
<keyword evidence="3" id="KW-0731">Sigma factor</keyword>
<evidence type="ECO:0000256" key="4">
    <source>
        <dbReference type="ARBA" id="ARBA00023163"/>
    </source>
</evidence>
<dbReference type="RefSeq" id="WP_200322492.1">
    <property type="nucleotide sequence ID" value="NZ_JAENJH010000007.1"/>
</dbReference>
<dbReference type="InterPro" id="IPR013324">
    <property type="entry name" value="RNA_pol_sigma_r3/r4-like"/>
</dbReference>
<dbReference type="PANTHER" id="PTHR43133:SF61">
    <property type="entry name" value="ECF RNA POLYMERASE SIGMA FACTOR SIGC"/>
    <property type="match status" value="1"/>
</dbReference>
<dbReference type="PANTHER" id="PTHR43133">
    <property type="entry name" value="RNA POLYMERASE ECF-TYPE SIGMA FACTO"/>
    <property type="match status" value="1"/>
</dbReference>
<dbReference type="Pfam" id="PF04542">
    <property type="entry name" value="Sigma70_r2"/>
    <property type="match status" value="1"/>
</dbReference>
<reference evidence="7" key="1">
    <citation type="submission" date="2020-12" db="EMBL/GenBank/DDBJ databases">
        <title>Prauserella sp. ASG 168, a novel actinomycete isolated from cave rock.</title>
        <authorList>
            <person name="Suriyachadkun C."/>
        </authorList>
    </citation>
    <scope>NUCLEOTIDE SEQUENCE</scope>
    <source>
        <strain evidence="7">ASG 168</strain>
    </source>
</reference>
<dbReference type="InterPro" id="IPR013325">
    <property type="entry name" value="RNA_pol_sigma_r2"/>
</dbReference>
<dbReference type="GO" id="GO:0003677">
    <property type="term" value="F:DNA binding"/>
    <property type="evidence" value="ECO:0007669"/>
    <property type="project" value="InterPro"/>
</dbReference>
<evidence type="ECO:0000259" key="6">
    <source>
        <dbReference type="Pfam" id="PF08281"/>
    </source>
</evidence>